<gene>
    <name evidence="3" type="ORF">CLCR_02811</name>
</gene>
<protein>
    <recommendedName>
        <fullName evidence="2">Clr5 domain-containing protein</fullName>
    </recommendedName>
</protein>
<dbReference type="OrthoDB" id="4154058at2759"/>
<name>A0A1C1D2Q2_9EURO</name>
<comment type="caution">
    <text evidence="3">The sequence shown here is derived from an EMBL/GenBank/DDBJ whole genome shotgun (WGS) entry which is preliminary data.</text>
</comment>
<evidence type="ECO:0000259" key="2">
    <source>
        <dbReference type="Pfam" id="PF14420"/>
    </source>
</evidence>
<dbReference type="EMBL" id="LGRB01000003">
    <property type="protein sequence ID" value="OCT55052.1"/>
    <property type="molecule type" value="Genomic_DNA"/>
</dbReference>
<organism evidence="3 4">
    <name type="scientific">Cladophialophora carrionii</name>
    <dbReference type="NCBI Taxonomy" id="86049"/>
    <lineage>
        <taxon>Eukaryota</taxon>
        <taxon>Fungi</taxon>
        <taxon>Dikarya</taxon>
        <taxon>Ascomycota</taxon>
        <taxon>Pezizomycotina</taxon>
        <taxon>Eurotiomycetes</taxon>
        <taxon>Chaetothyriomycetidae</taxon>
        <taxon>Chaetothyriales</taxon>
        <taxon>Herpotrichiellaceae</taxon>
        <taxon>Cladophialophora</taxon>
    </lineage>
</organism>
<sequence length="677" mass="76389">MQSVRVAQRADPFIQQDPNNPRYSRRLSKERWDILKPDVSKLFHRAVSTADILRHLQAHFDVHITRSQLETQMRKWELIAKNESTHYAANPPPGPSVSSEGILQPTPQESSLTSKHSFPIPASNGETPCTAAIRLEPYLTYPRLRLPVYEPSKIVQRVWDSAWSNQTGWYRSAASQRSLEILPDIARTALFLTDLKCFGQVFELWYLITSRINSAVQSDQLWGPQLMFVATICARSAWTDEQVLIASSLLEQLCSWRRDRCLDLDRDRDLSPFTSLTAEIPSLLHLAETLLVMLSAWAHPCYWSTTHYSTSALLAGQIDDEDFRACVGVSAGGLLTKDLRDWPREILNSLLASPDVWRLITEALTEMEDRRRLKFVIDDLVEKPWPPDESAFAGLAQSLACLISERQQENHYGPFPVPWSDILTCSSTRLELVSYSELLDRVSGQAMGVLPFALLTWVRKQMTGPMFAAPNSLSDKFQYAVKELRSLHGFSRRFGMTKLSGFIDVYMEQLHSRPKIDSSLSITPSDRLVRAAAARAGILVSQDDEIPEWSVLASNRRARRIPYSDEQVTTWPEAPVQPEEQVWISNSLLGPPIARSYTSSMSSAFRSFKGLSKRGQSHDALSHVSGLTSSTGRWSEHMDWSSGSVTGLISNPSLRKSSITDVSMDDVEEEGWEDDMD</sequence>
<dbReference type="Proteomes" id="UP000094526">
    <property type="component" value="Unassembled WGS sequence"/>
</dbReference>
<dbReference type="InterPro" id="IPR025676">
    <property type="entry name" value="Clr5_dom"/>
</dbReference>
<dbReference type="Pfam" id="PF14420">
    <property type="entry name" value="Clr5"/>
    <property type="match status" value="1"/>
</dbReference>
<reference evidence="4" key="1">
    <citation type="submission" date="2015-07" db="EMBL/GenBank/DDBJ databases">
        <authorList>
            <person name="Teixeira M.M."/>
            <person name="Souza R.C."/>
            <person name="Almeida L.G."/>
            <person name="Vicente V.A."/>
            <person name="de Hoog S."/>
            <person name="Bocca A.L."/>
            <person name="de Almeida S.R."/>
            <person name="Vasconcelos A.T."/>
            <person name="Felipe M.S."/>
        </authorList>
    </citation>
    <scope>NUCLEOTIDE SEQUENCE [LARGE SCALE GENOMIC DNA]</scope>
    <source>
        <strain evidence="4">KSF</strain>
    </source>
</reference>
<evidence type="ECO:0000313" key="4">
    <source>
        <dbReference type="Proteomes" id="UP000094526"/>
    </source>
</evidence>
<feature type="region of interest" description="Disordered" evidence="1">
    <location>
        <begin position="1"/>
        <end position="24"/>
    </location>
</feature>
<keyword evidence="4" id="KW-1185">Reference proteome</keyword>
<evidence type="ECO:0000313" key="3">
    <source>
        <dbReference type="EMBL" id="OCT55052.1"/>
    </source>
</evidence>
<dbReference type="AlphaFoldDB" id="A0A1C1D2Q2"/>
<feature type="compositionally biased region" description="Polar residues" evidence="1">
    <location>
        <begin position="96"/>
        <end position="116"/>
    </location>
</feature>
<feature type="region of interest" description="Disordered" evidence="1">
    <location>
        <begin position="85"/>
        <end position="123"/>
    </location>
</feature>
<feature type="domain" description="Clr5" evidence="2">
    <location>
        <begin position="28"/>
        <end position="78"/>
    </location>
</feature>
<dbReference type="VEuPathDB" id="FungiDB:CLCR_02811"/>
<proteinExistence type="predicted"/>
<accession>A0A1C1D2Q2</accession>
<evidence type="ECO:0000256" key="1">
    <source>
        <dbReference type="SAM" id="MobiDB-lite"/>
    </source>
</evidence>